<dbReference type="GO" id="GO:0005506">
    <property type="term" value="F:iron ion binding"/>
    <property type="evidence" value="ECO:0007669"/>
    <property type="project" value="InterPro"/>
</dbReference>
<dbReference type="Gene3D" id="1.10.630.10">
    <property type="entry name" value="Cytochrome P450"/>
    <property type="match status" value="1"/>
</dbReference>
<feature type="chain" id="PRO_5025564239" evidence="7">
    <location>
        <begin position="20"/>
        <end position="501"/>
    </location>
</feature>
<gene>
    <name evidence="8" type="ORF">BDZ85DRAFT_313322</name>
</gene>
<proteinExistence type="inferred from homology"/>
<dbReference type="SUPFAM" id="SSF48264">
    <property type="entry name" value="Cytochrome P450"/>
    <property type="match status" value="1"/>
</dbReference>
<dbReference type="PRINTS" id="PR00385">
    <property type="entry name" value="P450"/>
</dbReference>
<feature type="signal peptide" evidence="7">
    <location>
        <begin position="1"/>
        <end position="19"/>
    </location>
</feature>
<comment type="cofactor">
    <cofactor evidence="1 5">
        <name>heme</name>
        <dbReference type="ChEBI" id="CHEBI:30413"/>
    </cofactor>
</comment>
<comment type="similarity">
    <text evidence="2 6">Belongs to the cytochrome P450 family.</text>
</comment>
<evidence type="ECO:0000256" key="7">
    <source>
        <dbReference type="SAM" id="SignalP"/>
    </source>
</evidence>
<evidence type="ECO:0000256" key="2">
    <source>
        <dbReference type="ARBA" id="ARBA00010617"/>
    </source>
</evidence>
<evidence type="ECO:0000256" key="5">
    <source>
        <dbReference type="PIRSR" id="PIRSR602403-1"/>
    </source>
</evidence>
<dbReference type="InterPro" id="IPR002403">
    <property type="entry name" value="Cyt_P450_E_grp-IV"/>
</dbReference>
<keyword evidence="5 6" id="KW-0349">Heme</keyword>
<dbReference type="PRINTS" id="PR00465">
    <property type="entry name" value="EP450IV"/>
</dbReference>
<dbReference type="InterPro" id="IPR050121">
    <property type="entry name" value="Cytochrome_P450_monoxygenase"/>
</dbReference>
<keyword evidence="7" id="KW-0732">Signal</keyword>
<dbReference type="PANTHER" id="PTHR24305:SF166">
    <property type="entry name" value="CYTOCHROME P450 12A4, MITOCHONDRIAL-RELATED"/>
    <property type="match status" value="1"/>
</dbReference>
<dbReference type="EMBL" id="ML992508">
    <property type="protein sequence ID" value="KAF2222389.1"/>
    <property type="molecule type" value="Genomic_DNA"/>
</dbReference>
<dbReference type="OrthoDB" id="1470350at2759"/>
<keyword evidence="6" id="KW-0560">Oxidoreductase</keyword>
<reference evidence="9" key="1">
    <citation type="journal article" date="2020" name="Stud. Mycol.">
        <title>101 Dothideomycetes genomes: A test case for predicting lifestyles and emergence of pathogens.</title>
        <authorList>
            <person name="Haridas S."/>
            <person name="Albert R."/>
            <person name="Binder M."/>
            <person name="Bloem J."/>
            <person name="LaButti K."/>
            <person name="Salamov A."/>
            <person name="Andreopoulos B."/>
            <person name="Baker S."/>
            <person name="Barry K."/>
            <person name="Bills G."/>
            <person name="Bluhm B."/>
            <person name="Cannon C."/>
            <person name="Castanera R."/>
            <person name="Culley D."/>
            <person name="Daum C."/>
            <person name="Ezra D."/>
            <person name="Gonzalez J."/>
            <person name="Henrissat B."/>
            <person name="Kuo A."/>
            <person name="Liang C."/>
            <person name="Lipzen A."/>
            <person name="Lutzoni F."/>
            <person name="Magnuson J."/>
            <person name="Mondo S."/>
            <person name="Nolan M."/>
            <person name="Ohm R."/>
            <person name="Pangilinan J."/>
            <person name="Park H.-J."/>
            <person name="Ramirez L."/>
            <person name="Alfaro M."/>
            <person name="Sun H."/>
            <person name="Tritt A."/>
            <person name="Yoshinaga Y."/>
            <person name="Zwiers L.-H."/>
            <person name="Turgeon B."/>
            <person name="Goodwin S."/>
            <person name="Spatafora J."/>
            <person name="Crous P."/>
            <person name="Grigoriev I."/>
        </authorList>
    </citation>
    <scope>NUCLEOTIDE SEQUENCE [LARGE SCALE GENOMIC DNA]</scope>
    <source>
        <strain evidence="9">CECT 20119</strain>
    </source>
</reference>
<organism evidence="8 9">
    <name type="scientific">Elsinoe ampelina</name>
    <dbReference type="NCBI Taxonomy" id="302913"/>
    <lineage>
        <taxon>Eukaryota</taxon>
        <taxon>Fungi</taxon>
        <taxon>Dikarya</taxon>
        <taxon>Ascomycota</taxon>
        <taxon>Pezizomycotina</taxon>
        <taxon>Dothideomycetes</taxon>
        <taxon>Dothideomycetidae</taxon>
        <taxon>Myriangiales</taxon>
        <taxon>Elsinoaceae</taxon>
        <taxon>Elsinoe</taxon>
    </lineage>
</organism>
<evidence type="ECO:0000256" key="6">
    <source>
        <dbReference type="RuleBase" id="RU000461"/>
    </source>
</evidence>
<keyword evidence="9" id="KW-1185">Reference proteome</keyword>
<dbReference type="InterPro" id="IPR036396">
    <property type="entry name" value="Cyt_P450_sf"/>
</dbReference>
<feature type="binding site" description="axial binding residue" evidence="5">
    <location>
        <position position="459"/>
    </location>
    <ligand>
        <name>heme</name>
        <dbReference type="ChEBI" id="CHEBI:30413"/>
    </ligand>
    <ligandPart>
        <name>Fe</name>
        <dbReference type="ChEBI" id="CHEBI:18248"/>
    </ligandPart>
</feature>
<evidence type="ECO:0000256" key="1">
    <source>
        <dbReference type="ARBA" id="ARBA00001971"/>
    </source>
</evidence>
<evidence type="ECO:0000313" key="8">
    <source>
        <dbReference type="EMBL" id="KAF2222389.1"/>
    </source>
</evidence>
<dbReference type="Pfam" id="PF00067">
    <property type="entry name" value="p450"/>
    <property type="match status" value="1"/>
</dbReference>
<keyword evidence="4 5" id="KW-0408">Iron</keyword>
<dbReference type="InterPro" id="IPR001128">
    <property type="entry name" value="Cyt_P450"/>
</dbReference>
<accession>A0A6A6G9X7</accession>
<dbReference type="Proteomes" id="UP000799538">
    <property type="component" value="Unassembled WGS sequence"/>
</dbReference>
<evidence type="ECO:0000256" key="4">
    <source>
        <dbReference type="ARBA" id="ARBA00023004"/>
    </source>
</evidence>
<evidence type="ECO:0000313" key="9">
    <source>
        <dbReference type="Proteomes" id="UP000799538"/>
    </source>
</evidence>
<dbReference type="AlphaFoldDB" id="A0A6A6G9X7"/>
<keyword evidence="3 5" id="KW-0479">Metal-binding</keyword>
<dbReference type="GO" id="GO:0020037">
    <property type="term" value="F:heme binding"/>
    <property type="evidence" value="ECO:0007669"/>
    <property type="project" value="InterPro"/>
</dbReference>
<dbReference type="PROSITE" id="PS00086">
    <property type="entry name" value="CYTOCHROME_P450"/>
    <property type="match status" value="1"/>
</dbReference>
<sequence>MPFILPVLVVLFASYCAYAVLSGHNSRSNKSIPLAHPLSSWTDLWILYRRWLGRENSTIWHAHKQLGPIVRLGPSEVSVNSLEGLEAIYTGNFDKHDFYSGFEQFGETNMFSELGQAPHLEKRKMLNTVYSKSYIMGSPEMRAILYEVIHGRMLTKLREYARSGNTVEVFSFFSSTAMDMVSSWVFGQGSGTDFLNDSPEREQWQGSAKKLEPYFFYWLYMNKVVDFFDRLHLPFLPNWTIAEAEKQPAICLSLCRNSARRPLLSPPATVFSKLATSLTPTPSSLTFTSPHSLSPPEKRLAAEVLDHLLAGSDTTATTLLYLFHHLSLRPALQSLLRTHLSTLPRPSISTDPPELSPTFLRALDSLPLLDALITESLRLNPPVPGSQPRLVPPRGVTLHSHPIAPGTRISCSAYALHRNPHVFSQPEEWAYERWLDASEEEQRVMRRWFWGWGGGVRMCVGKAFAVLEMKVVVAVVFGESGGMGGMGWRDTDSIGWLLVVP</sequence>
<protein>
    <submittedName>
        <fullName evidence="8">Cytochrome P450</fullName>
    </submittedName>
</protein>
<dbReference type="GO" id="GO:0016705">
    <property type="term" value="F:oxidoreductase activity, acting on paired donors, with incorporation or reduction of molecular oxygen"/>
    <property type="evidence" value="ECO:0007669"/>
    <property type="project" value="InterPro"/>
</dbReference>
<keyword evidence="6" id="KW-0503">Monooxygenase</keyword>
<dbReference type="InterPro" id="IPR017972">
    <property type="entry name" value="Cyt_P450_CS"/>
</dbReference>
<evidence type="ECO:0000256" key="3">
    <source>
        <dbReference type="ARBA" id="ARBA00022723"/>
    </source>
</evidence>
<dbReference type="PANTHER" id="PTHR24305">
    <property type="entry name" value="CYTOCHROME P450"/>
    <property type="match status" value="1"/>
</dbReference>
<name>A0A6A6G9X7_9PEZI</name>
<dbReference type="GO" id="GO:0004497">
    <property type="term" value="F:monooxygenase activity"/>
    <property type="evidence" value="ECO:0007669"/>
    <property type="project" value="UniProtKB-KW"/>
</dbReference>